<reference evidence="1 2" key="1">
    <citation type="submission" date="2015-11" db="EMBL/GenBank/DDBJ databases">
        <title>The genome of Candidatus Endoriftia persephone in Ridgeia piscesae and population structure of the North Eastern Pacific vestimentiferan symbionts.</title>
        <authorList>
            <person name="Perez M."/>
            <person name="Juniper K.S."/>
        </authorList>
    </citation>
    <scope>NUCLEOTIDE SEQUENCE [LARGE SCALE GENOMIC DNA]</scope>
    <source>
        <strain evidence="1">Ind10</strain>
    </source>
</reference>
<sequence>MRLTKGYGAQYLRPPPRLFEKLSLATAKATSPS</sequence>
<accession>A0A0T5Z566</accession>
<gene>
    <name evidence="1" type="ORF">Ga0076813_127314</name>
</gene>
<organism evidence="1 2">
    <name type="scientific">endosymbiont of Ridgeia piscesae</name>
    <dbReference type="NCBI Taxonomy" id="54398"/>
    <lineage>
        <taxon>Bacteria</taxon>
        <taxon>Pseudomonadati</taxon>
        <taxon>Pseudomonadota</taxon>
        <taxon>Gammaproteobacteria</taxon>
        <taxon>sulfur-oxidizing symbionts</taxon>
    </lineage>
</organism>
<dbReference type="Proteomes" id="UP000051276">
    <property type="component" value="Unassembled WGS sequence"/>
</dbReference>
<evidence type="ECO:0000313" key="2">
    <source>
        <dbReference type="Proteomes" id="UP000051276"/>
    </source>
</evidence>
<name>A0A0T5Z566_9GAMM</name>
<evidence type="ECO:0000313" key="1">
    <source>
        <dbReference type="EMBL" id="KRT58058.1"/>
    </source>
</evidence>
<comment type="caution">
    <text evidence="1">The sequence shown here is derived from an EMBL/GenBank/DDBJ whole genome shotgun (WGS) entry which is preliminary data.</text>
</comment>
<dbReference type="EMBL" id="LMXI01000421">
    <property type="protein sequence ID" value="KRT58058.1"/>
    <property type="molecule type" value="Genomic_DNA"/>
</dbReference>
<dbReference type="AlphaFoldDB" id="A0A0T5Z566"/>
<proteinExistence type="predicted"/>
<protein>
    <submittedName>
        <fullName evidence="1">Uncharacterized protein</fullName>
    </submittedName>
</protein>